<dbReference type="Pfam" id="PF01547">
    <property type="entry name" value="SBP_bac_1"/>
    <property type="match status" value="1"/>
</dbReference>
<gene>
    <name evidence="2" type="ORF">BDK92_0057</name>
</gene>
<keyword evidence="3" id="KW-1185">Reference proteome</keyword>
<dbReference type="PANTHER" id="PTHR30006:SF24">
    <property type="entry name" value="SLL0237 PROTEIN"/>
    <property type="match status" value="1"/>
</dbReference>
<name>A0A495JA94_9ACTN</name>
<dbReference type="SUPFAM" id="SSF53850">
    <property type="entry name" value="Periplasmic binding protein-like II"/>
    <property type="match status" value="1"/>
</dbReference>
<dbReference type="Gene3D" id="3.40.190.10">
    <property type="entry name" value="Periplasmic binding protein-like II"/>
    <property type="match status" value="2"/>
</dbReference>
<dbReference type="AlphaFoldDB" id="A0A495JA94"/>
<dbReference type="Proteomes" id="UP000277671">
    <property type="component" value="Unassembled WGS sequence"/>
</dbReference>
<proteinExistence type="predicted"/>
<organism evidence="2 3">
    <name type="scientific">Micromonospora pisi</name>
    <dbReference type="NCBI Taxonomy" id="589240"/>
    <lineage>
        <taxon>Bacteria</taxon>
        <taxon>Bacillati</taxon>
        <taxon>Actinomycetota</taxon>
        <taxon>Actinomycetes</taxon>
        <taxon>Micromonosporales</taxon>
        <taxon>Micromonosporaceae</taxon>
        <taxon>Micromonospora</taxon>
    </lineage>
</organism>
<protein>
    <submittedName>
        <fullName evidence="2">Carbohydrate ABC transporter substrate-binding protein (CUT1 family)</fullName>
    </submittedName>
</protein>
<comment type="caution">
    <text evidence="2">The sequence shown here is derived from an EMBL/GenBank/DDBJ whole genome shotgun (WGS) entry which is preliminary data.</text>
</comment>
<evidence type="ECO:0000313" key="2">
    <source>
        <dbReference type="EMBL" id="RKR85847.1"/>
    </source>
</evidence>
<sequence>MPDQYSRRSFLAGVLTCGTLSAGAIYLLPGGRSLPTIELRLTTGRDPTGARDLLIAMWERANPRTKVRLDIVSSGTLDERVQMLSRAQHGQADIVNLDVIHIPEFARQKLITPIPLADSLELLDPIRRISQVSDDPDRFWAAPFNTDVGMLFSHRRGGGDPEQAPTLRDVLDTVTNQQFVGQLKPSAETSNEAFVINVLEHALSRDGDLLDENGAIEMDTPVNDHLERWQQALHPLRDAIAEQRVALGDDENDSMRIFADRGLTYMRNWPVKYRELQQLERPGANPNEIQLDALPTGILGGQSLALVANSPHEERAREFIAFMTGEPAQKVLAAHGLAPTRRGAYGDANLRALIPHLGKLRGAVGAARPRPIHTNYVAFSKAVRDHVYQLLYEKRELQPEFVTDLRAALA</sequence>
<evidence type="ECO:0000256" key="1">
    <source>
        <dbReference type="ARBA" id="ARBA00022729"/>
    </source>
</evidence>
<accession>A0A495JA94</accession>
<dbReference type="RefSeq" id="WP_170208437.1">
    <property type="nucleotide sequence ID" value="NZ_RBKT01000001.1"/>
</dbReference>
<reference evidence="2 3" key="1">
    <citation type="submission" date="2018-10" db="EMBL/GenBank/DDBJ databases">
        <title>Sequencing the genomes of 1000 actinobacteria strains.</title>
        <authorList>
            <person name="Klenk H.-P."/>
        </authorList>
    </citation>
    <scope>NUCLEOTIDE SEQUENCE [LARGE SCALE GENOMIC DNA]</scope>
    <source>
        <strain evidence="2 3">DSM 45175</strain>
    </source>
</reference>
<dbReference type="EMBL" id="RBKT01000001">
    <property type="protein sequence ID" value="RKR85847.1"/>
    <property type="molecule type" value="Genomic_DNA"/>
</dbReference>
<keyword evidence="1" id="KW-0732">Signal</keyword>
<dbReference type="InterPro" id="IPR006059">
    <property type="entry name" value="SBP"/>
</dbReference>
<dbReference type="PANTHER" id="PTHR30006">
    <property type="entry name" value="THIAMINE-BINDING PERIPLASMIC PROTEIN-RELATED"/>
    <property type="match status" value="1"/>
</dbReference>
<evidence type="ECO:0000313" key="3">
    <source>
        <dbReference type="Proteomes" id="UP000277671"/>
    </source>
</evidence>